<dbReference type="Proteomes" id="UP000294947">
    <property type="component" value="Unassembled WGS sequence"/>
</dbReference>
<reference evidence="3 4" key="1">
    <citation type="submission" date="2019-03" db="EMBL/GenBank/DDBJ databases">
        <title>Draft genome sequences of novel Actinobacteria.</title>
        <authorList>
            <person name="Sahin N."/>
            <person name="Ay H."/>
            <person name="Saygin H."/>
        </authorList>
    </citation>
    <scope>NUCLEOTIDE SEQUENCE [LARGE SCALE GENOMIC DNA]</scope>
    <source>
        <strain evidence="3 4">7K502</strain>
    </source>
</reference>
<name>A0A4R4YDU0_9PSEU</name>
<evidence type="ECO:0000313" key="3">
    <source>
        <dbReference type="EMBL" id="TDD41342.1"/>
    </source>
</evidence>
<dbReference type="InterPro" id="IPR046675">
    <property type="entry name" value="DUF6545"/>
</dbReference>
<dbReference type="OrthoDB" id="3675041at2"/>
<dbReference type="Pfam" id="PF20182">
    <property type="entry name" value="DUF6545"/>
    <property type="match status" value="1"/>
</dbReference>
<evidence type="ECO:0000259" key="2">
    <source>
        <dbReference type="Pfam" id="PF20182"/>
    </source>
</evidence>
<sequence length="71" mass="8655">MSTMRPERSCKDTWPRGNWPTAATVTHKDALDRQPRSQWRERFSPRRAHRHYWRRVIEIRDGLVQLVRMPS</sequence>
<keyword evidence="4" id="KW-1185">Reference proteome</keyword>
<feature type="domain" description="DUF6545" evidence="2">
    <location>
        <begin position="24"/>
        <end position="68"/>
    </location>
</feature>
<organism evidence="3 4">
    <name type="scientific">Saccharopolyspora elongata</name>
    <dbReference type="NCBI Taxonomy" id="2530387"/>
    <lineage>
        <taxon>Bacteria</taxon>
        <taxon>Bacillati</taxon>
        <taxon>Actinomycetota</taxon>
        <taxon>Actinomycetes</taxon>
        <taxon>Pseudonocardiales</taxon>
        <taxon>Pseudonocardiaceae</taxon>
        <taxon>Saccharopolyspora</taxon>
    </lineage>
</organism>
<protein>
    <recommendedName>
        <fullName evidence="2">DUF6545 domain-containing protein</fullName>
    </recommendedName>
</protein>
<dbReference type="AlphaFoldDB" id="A0A4R4YDU0"/>
<feature type="compositionally biased region" description="Basic and acidic residues" evidence="1">
    <location>
        <begin position="1"/>
        <end position="14"/>
    </location>
</feature>
<feature type="region of interest" description="Disordered" evidence="1">
    <location>
        <begin position="1"/>
        <end position="21"/>
    </location>
</feature>
<comment type="caution">
    <text evidence="3">The sequence shown here is derived from an EMBL/GenBank/DDBJ whole genome shotgun (WGS) entry which is preliminary data.</text>
</comment>
<dbReference type="EMBL" id="SMKW01000059">
    <property type="protein sequence ID" value="TDD41342.1"/>
    <property type="molecule type" value="Genomic_DNA"/>
</dbReference>
<gene>
    <name evidence="3" type="ORF">E1288_32690</name>
</gene>
<accession>A0A4R4YDU0</accession>
<proteinExistence type="predicted"/>
<evidence type="ECO:0000256" key="1">
    <source>
        <dbReference type="SAM" id="MobiDB-lite"/>
    </source>
</evidence>
<evidence type="ECO:0000313" key="4">
    <source>
        <dbReference type="Proteomes" id="UP000294947"/>
    </source>
</evidence>